<keyword evidence="1" id="KW-0677">Repeat</keyword>
<keyword evidence="4" id="KW-1185">Reference proteome</keyword>
<dbReference type="Pfam" id="PF12796">
    <property type="entry name" value="Ank_2"/>
    <property type="match status" value="1"/>
</dbReference>
<dbReference type="SUPFAM" id="SSF48403">
    <property type="entry name" value="Ankyrin repeat"/>
    <property type="match status" value="1"/>
</dbReference>
<protein>
    <submittedName>
        <fullName evidence="3">Ankyrin repeat protein, putative</fullName>
    </submittedName>
</protein>
<dbReference type="Proteomes" id="UP000051952">
    <property type="component" value="Unassembled WGS sequence"/>
</dbReference>
<dbReference type="OrthoDB" id="1577640at2759"/>
<evidence type="ECO:0000313" key="4">
    <source>
        <dbReference type="Proteomes" id="UP000051952"/>
    </source>
</evidence>
<dbReference type="PANTHER" id="PTHR24198:SF194">
    <property type="entry name" value="INVERSIN-A"/>
    <property type="match status" value="1"/>
</dbReference>
<dbReference type="AlphaFoldDB" id="A0A0S4JJ24"/>
<dbReference type="InterPro" id="IPR036770">
    <property type="entry name" value="Ankyrin_rpt-contain_sf"/>
</dbReference>
<dbReference type="Gene3D" id="1.25.40.20">
    <property type="entry name" value="Ankyrin repeat-containing domain"/>
    <property type="match status" value="1"/>
</dbReference>
<name>A0A0S4JJ24_BODSA</name>
<keyword evidence="2" id="KW-0040">ANK repeat</keyword>
<reference evidence="4" key="1">
    <citation type="submission" date="2015-09" db="EMBL/GenBank/DDBJ databases">
        <authorList>
            <consortium name="Pathogen Informatics"/>
        </authorList>
    </citation>
    <scope>NUCLEOTIDE SEQUENCE [LARGE SCALE GENOMIC DNA]</scope>
    <source>
        <strain evidence="4">Lake Konstanz</strain>
    </source>
</reference>
<proteinExistence type="predicted"/>
<evidence type="ECO:0000256" key="1">
    <source>
        <dbReference type="ARBA" id="ARBA00022737"/>
    </source>
</evidence>
<dbReference type="PANTHER" id="PTHR24198">
    <property type="entry name" value="ANKYRIN REPEAT AND PROTEIN KINASE DOMAIN-CONTAINING PROTEIN"/>
    <property type="match status" value="1"/>
</dbReference>
<dbReference type="EMBL" id="CYKH01001692">
    <property type="protein sequence ID" value="CUG88995.1"/>
    <property type="molecule type" value="Genomic_DNA"/>
</dbReference>
<evidence type="ECO:0000256" key="2">
    <source>
        <dbReference type="ARBA" id="ARBA00023043"/>
    </source>
</evidence>
<organism evidence="3 4">
    <name type="scientific">Bodo saltans</name>
    <name type="common">Flagellated protozoan</name>
    <dbReference type="NCBI Taxonomy" id="75058"/>
    <lineage>
        <taxon>Eukaryota</taxon>
        <taxon>Discoba</taxon>
        <taxon>Euglenozoa</taxon>
        <taxon>Kinetoplastea</taxon>
        <taxon>Metakinetoplastina</taxon>
        <taxon>Eubodonida</taxon>
        <taxon>Bodonidae</taxon>
        <taxon>Bodo</taxon>
    </lineage>
</organism>
<dbReference type="SMART" id="SM00248">
    <property type="entry name" value="ANK"/>
    <property type="match status" value="3"/>
</dbReference>
<accession>A0A0S4JJ24</accession>
<sequence>MFTSDVPPRIRALAKVIHDNDLSLFPSIFNKSDGTLDDRVFDGNNAAAGGAMSSIEAHTKAAIAARRASRRKSIEHHTRVSFAAAGGGAGAAAVDLSSIDTGDLDVYNRRALSALLGRLQDGHGLGHEELVLFEQAFRAYSQHLRVVDSATLNASRYGAVLRITMAIDSESTYAGVALGDLLPAVIRSHDLCLKHAHDDILATMSVYHQTMVETLCSVLEDILCEVNRNSESRCGSLPGTTSPESRLVLADLNSVLDMHVIQLEWLIASTTNLLHFDIFDHISDLSCRDSWVQFIGQHTPMCGATKFSALLQVFPQWAQSRMMEVLNVHDCGFVSVWSLKRLLALWGPFLLLDRNMFRDLSTGMFTLRGTTVACEEALVKADDKQAGDYGISMSRAVACFNVTVITPSGRLQTIVADRTSGAWMLRGVSMEDYATVSGAIESFPQLFIRPRGVTQVAAGDSQSDSQQQQQQKSDVANGDSFSIFHRACFHNNVQYVRTLIERGATVLVNTAVADPLITSRYSWTPMLCAVNNPNGDPDEVVRMLISCGAHLGITDEASCTALYYAIANGYPKTVALLLQSDATLASSASTHPLMCALGAHHFNTDDADNHRLCATLPCPAVVIEILRYVKDWNLVRLAIALIETKISGITLSQEDVKACSLFPHLCWSDLPKMCRDSFVLMTKEERDANERAICEHDALCKKNKLEVSHVLRLLRMHGFKLSCHAMFGL</sequence>
<dbReference type="VEuPathDB" id="TriTrypDB:BSAL_18690"/>
<dbReference type="OMA" id="NERAICE"/>
<dbReference type="InterPro" id="IPR002110">
    <property type="entry name" value="Ankyrin_rpt"/>
</dbReference>
<evidence type="ECO:0000313" key="3">
    <source>
        <dbReference type="EMBL" id="CUG88995.1"/>
    </source>
</evidence>
<gene>
    <name evidence="3" type="ORF">BSAL_18690</name>
</gene>